<comment type="caution">
    <text evidence="1">The sequence shown here is derived from an EMBL/GenBank/DDBJ whole genome shotgun (WGS) entry which is preliminary data.</text>
</comment>
<proteinExistence type="predicted"/>
<evidence type="ECO:0000313" key="1">
    <source>
        <dbReference type="EMBL" id="CAG8473844.1"/>
    </source>
</evidence>
<name>A0A9N8W1J1_9GLOM</name>
<sequence length="150" mass="17601">MVKKEKSFKEYLAKIEDPKYQGGSWDLPENASPLEKSKYDLCENILAYKQDNKLTIKKLSQQLNLSEAETEDILHYRIGHFTLDRLMGHLEYLEKTTSKKKDNYVKEALYRHLEDIEDYEIAVKSLKGNGKTYTSKEAEKRLEELRAKHA</sequence>
<dbReference type="Gene3D" id="1.10.260.40">
    <property type="entry name" value="lambda repressor-like DNA-binding domains"/>
    <property type="match status" value="1"/>
</dbReference>
<dbReference type="AlphaFoldDB" id="A0A9N8W1J1"/>
<dbReference type="GO" id="GO:0003677">
    <property type="term" value="F:DNA binding"/>
    <property type="evidence" value="ECO:0007669"/>
    <property type="project" value="InterPro"/>
</dbReference>
<protein>
    <submittedName>
        <fullName evidence="1">14669_t:CDS:1</fullName>
    </submittedName>
</protein>
<dbReference type="EMBL" id="CAJVPS010000290">
    <property type="protein sequence ID" value="CAG8473844.1"/>
    <property type="molecule type" value="Genomic_DNA"/>
</dbReference>
<gene>
    <name evidence="1" type="ORF">ALEPTO_LOCUS2143</name>
</gene>
<dbReference type="Proteomes" id="UP000789508">
    <property type="component" value="Unassembled WGS sequence"/>
</dbReference>
<accession>A0A9N8W1J1</accession>
<evidence type="ECO:0000313" key="2">
    <source>
        <dbReference type="Proteomes" id="UP000789508"/>
    </source>
</evidence>
<dbReference type="OrthoDB" id="2418036at2759"/>
<organism evidence="1 2">
    <name type="scientific">Ambispora leptoticha</name>
    <dbReference type="NCBI Taxonomy" id="144679"/>
    <lineage>
        <taxon>Eukaryota</taxon>
        <taxon>Fungi</taxon>
        <taxon>Fungi incertae sedis</taxon>
        <taxon>Mucoromycota</taxon>
        <taxon>Glomeromycotina</taxon>
        <taxon>Glomeromycetes</taxon>
        <taxon>Archaeosporales</taxon>
        <taxon>Ambisporaceae</taxon>
        <taxon>Ambispora</taxon>
    </lineage>
</organism>
<dbReference type="InterPro" id="IPR010982">
    <property type="entry name" value="Lambda_DNA-bd_dom_sf"/>
</dbReference>
<reference evidence="1" key="1">
    <citation type="submission" date="2021-06" db="EMBL/GenBank/DDBJ databases">
        <authorList>
            <person name="Kallberg Y."/>
            <person name="Tangrot J."/>
            <person name="Rosling A."/>
        </authorList>
    </citation>
    <scope>NUCLEOTIDE SEQUENCE</scope>
    <source>
        <strain evidence="1">FL130A</strain>
    </source>
</reference>
<keyword evidence="2" id="KW-1185">Reference proteome</keyword>